<evidence type="ECO:0000313" key="3">
    <source>
        <dbReference type="EMBL" id="SFK99661.1"/>
    </source>
</evidence>
<organism evidence="3 4">
    <name type="scientific">Candidatus Pantoea symbiotica</name>
    <dbReference type="NCBI Taxonomy" id="1884370"/>
    <lineage>
        <taxon>Bacteria</taxon>
        <taxon>Pseudomonadati</taxon>
        <taxon>Pseudomonadota</taxon>
        <taxon>Gammaproteobacteria</taxon>
        <taxon>Enterobacterales</taxon>
        <taxon>Erwiniaceae</taxon>
        <taxon>Pantoea</taxon>
    </lineage>
</organism>
<dbReference type="SUPFAM" id="SSF81296">
    <property type="entry name" value="E set domains"/>
    <property type="match status" value="1"/>
</dbReference>
<dbReference type="InterPro" id="IPR014756">
    <property type="entry name" value="Ig_E-set"/>
</dbReference>
<proteinExistence type="predicted"/>
<dbReference type="InterPro" id="IPR013783">
    <property type="entry name" value="Ig-like_fold"/>
</dbReference>
<evidence type="ECO:0000256" key="1">
    <source>
        <dbReference type="SAM" id="MobiDB-lite"/>
    </source>
</evidence>
<feature type="domain" description="Bacterial Ig-like" evidence="2">
    <location>
        <begin position="1956"/>
        <end position="2045"/>
    </location>
</feature>
<dbReference type="Pfam" id="PF19077">
    <property type="entry name" value="Big_13"/>
    <property type="match status" value="1"/>
</dbReference>
<dbReference type="Proteomes" id="UP000198841">
    <property type="component" value="Unassembled WGS sequence"/>
</dbReference>
<evidence type="ECO:0000313" key="4">
    <source>
        <dbReference type="Proteomes" id="UP000198841"/>
    </source>
</evidence>
<evidence type="ECO:0000259" key="2">
    <source>
        <dbReference type="Pfam" id="PF19077"/>
    </source>
</evidence>
<dbReference type="Gene3D" id="2.60.40.10">
    <property type="entry name" value="Immunoglobulins"/>
    <property type="match status" value="10"/>
</dbReference>
<reference evidence="3 4" key="1">
    <citation type="submission" date="2016-10" db="EMBL/GenBank/DDBJ databases">
        <authorList>
            <person name="Varghese N."/>
            <person name="Submissions S."/>
        </authorList>
    </citation>
    <scope>NUCLEOTIDE SEQUENCE [LARGE SCALE GENOMIC DNA]</scope>
    <source>
        <strain evidence="3 4">YR512</strain>
    </source>
</reference>
<dbReference type="EMBL" id="FOSD01000015">
    <property type="protein sequence ID" value="SFK99661.1"/>
    <property type="molecule type" value="Genomic_DNA"/>
</dbReference>
<name>A0A1I4E660_9GAMM</name>
<gene>
    <name evidence="3" type="ORF">SAMN05518863_11534</name>
</gene>
<feature type="region of interest" description="Disordered" evidence="1">
    <location>
        <begin position="1"/>
        <end position="31"/>
    </location>
</feature>
<dbReference type="Gene3D" id="3.30.420.430">
    <property type="match status" value="4"/>
</dbReference>
<dbReference type="NCBIfam" id="NF033510">
    <property type="entry name" value="Ca_tandemer"/>
    <property type="match status" value="1"/>
</dbReference>
<comment type="caution">
    <text evidence="3">The sequence shown here is derived from an EMBL/GenBank/DDBJ whole genome shotgun (WGS) entry which is preliminary data.</text>
</comment>
<keyword evidence="4" id="KW-1185">Reference proteome</keyword>
<protein>
    <submittedName>
        <fullName evidence="3">Ig-like domain (Group 3)</fullName>
    </submittedName>
</protein>
<accession>A0A1I4E660</accession>
<dbReference type="InterPro" id="IPR044016">
    <property type="entry name" value="Big_13"/>
</dbReference>
<sequence length="2201" mass="239101">MVKKMDFKKNRYNPYGTEQDELPQSSGDIPDPAVSAAPVTDATLLASASPIGESFDEERVQKVAIGAQLETETGLIIQNHNSRLEIAEFNWFGYNSKTLLVGEKSTINFSLGSQGMSEFSFDYFALHNHSTVINFYDADGNLIGSEKLFYTGSVTAKQFDIKTLSFTAPAGMLIARAELITGDEPGVGDYGFHIDNVSWTSAGLIPVGFTFDRMDKDSGSSGSDFITKDGSEGRSVEGTLSRALAASETLQFWDGSKWVYATVTGMNWQAQDDTLHSADWEYKLRVVDAAGNATPEQSHQVVLDTTPSDVLVTFGHMDKDDGTDARDWETTDGSAGRTVYGSLNKALSAGDIIEYSLDGGKTWLALSVAADNSWSFNDNAAYTSDWEYQVRITDIAGNVTVPITQTVTLAEIMPVITEMWDNHGGNDLVAHNGYSDDLTPTLKGTGQPGATLDVYAFYSNENYSKKIGSVLVKADGTWEWTPSAALQPGEITFDMVTKTGLASDPVTLNLVSAPTVDKAFDNAGQTQEWLANGDATDDSAPRLYGKALPDSLVYIYDNGSLIASVTADASGAWEWEHATGMSVGRHSITVKMEKGAFQSDFSQPWEFEYVSMQPVSFTLTSMQKDTGSSQTDFITNDGSASREVTGTLSRALSATETLQFWNGSAWVNATVTGMSWKAQDATAHSADWEYKLRVVNSLGDVSPEQDFQVVLDTTPSDVQVTFDHMTKDDGSDTRDWETTDGSAGRTVHGTLSKALSADDIIEYSLDGGKTWLALSVAADNSWSFTDGSAHTGDWEYQVRITDIAGNVTVPVKQAVTLTEIAPVITEIWDDVGNSRVVPHEGYTDDFTPRLVGTGHPNSQLEIWAKYGSDKLIKVGTVDVKADGTWTWTQPTPVTSENVRYAAISSSGLDSALYDIKLVKPPTIEKAYDDAGQTQDWLANGDATDDSAPRLYGKALPDSLVYLYDNGSLIASVTADASGAWEWEHATGMSVGRHSITVKMEKGAFQSDFSQPWEFEYVSMQPVSFTLTSMQKDTGSSQTDFITNDGSANREVSGTLSRALSASETLQFWNGSAWVNASVTGMNWKAQDATAHSADWEYKLRVVNSLGDVSPEQDFQVVLDTTPSAVQAFFVEMSKDDGTTGDWQTSDGSAGRSVSGIFDRKLDAGDIAEFSLDGGKTWHPLTVNNLFWSFTDNTAHTTNWEYQVRITDIAGNTTTPVKQSVVLGDAAPAITEVWDDVGGSNVVLQNGYSDDLTPRLKGTGTPGDKIFIFLLDKSGTGTGHVFSKPYPVVDSKGNWEWTSPTPWPLGKTEVYVFSQKTGAESATYTFNLVEGPTIEKAFDDAGQTSEWLTNGATTDDSTPRLYGKALAGSLVYIYDNGKLISSVTADTNGAWEWEHATGMSVGKHSITVKMEKDAFQSDFSPPWEFEYVSMQPITFTLTSMEKDTGISQTDLITNDGSANREVVGKISRKLVAGETLQFWNGSAWINATVTGKNWKAQDATAHTADWIYKLRVVDADGNFSPEKEFQVIYDITPSDNQLKFVYMEKDSGVGAASRDWITDDGSQNRRVYGTLDKSHKVTGVIVEYSLDGGKTWAAATLNGEQAWWFTDDKAHTSDWEYQVRAVDVAGNVSAPVKQNVTLEQIIEPTIGSVWDYVGGSDMVPQHGLSDDRHSTFKGTGKPNDIINFWVINTKGDIVAQGNAPIDSNGNWSWTPIQELPLGDVIFQILESSGKPLPSYPITIVAPPTIEKAFDDVKNVALPSGATSADWSPEFAGKALPNSVVQIYDGNKRIDSVKADANGAWEWEYAGGLSVGLHKINVKMKVGTFLSSSSADWEFIYANPVTIKLSQMDKDTGSSQTDFITNDGTAGRNVTGTLSKALGAGETLNFWNGVSWSKATVTGTTWTARDNAAHSGNWQYRLQVADSKNNVLADQIKNVVLDKSTTAPAIERVAVNGDNWGGYVGHYGKTKDRTPTLEGHVEKGATVTIQYGIDNGAWLGTATVKADSIDGRWLWTPTTPLYDEAWDFRIQYTDQAGNTSAWSPQFTIVIDNKSTFSNNDIAVNAEWDGSGIHGVTLDDNAPLAINTLNITGSNQSLDLSALQKTLSALNTIDLSGDGDNQLTLSAEDVLALGQHALFIDDDKKQIQVKGNEGDSAILARQLENFDANEWVVAKGTITSSGVEYHVWHNQNSDVEILIQAGLKTELM</sequence>